<reference evidence="2 3" key="1">
    <citation type="submission" date="2016-04" db="EMBL/GenBank/DDBJ databases">
        <title>Genome analyses suggest a sexual origin of heterokaryosis in a supposedly ancient asexual fungus.</title>
        <authorList>
            <person name="Ropars J."/>
            <person name="Sedzielewska K."/>
            <person name="Noel J."/>
            <person name="Charron P."/>
            <person name="Farinelli L."/>
            <person name="Marton T."/>
            <person name="Kruger M."/>
            <person name="Pelin A."/>
            <person name="Brachmann A."/>
            <person name="Corradi N."/>
        </authorList>
    </citation>
    <scope>NUCLEOTIDE SEQUENCE [LARGE SCALE GENOMIC DNA]</scope>
    <source>
        <strain evidence="2 3">A5</strain>
    </source>
</reference>
<evidence type="ECO:0000313" key="2">
    <source>
        <dbReference type="EMBL" id="PKC02743.1"/>
    </source>
</evidence>
<comment type="caution">
    <text evidence="2">The sequence shown here is derived from an EMBL/GenBank/DDBJ whole genome shotgun (WGS) entry which is preliminary data.</text>
</comment>
<feature type="region of interest" description="Disordered" evidence="1">
    <location>
        <begin position="185"/>
        <end position="209"/>
    </location>
</feature>
<proteinExistence type="predicted"/>
<protein>
    <submittedName>
        <fullName evidence="2">Uncharacterized protein</fullName>
    </submittedName>
</protein>
<dbReference type="VEuPathDB" id="FungiDB:FUN_015063"/>
<feature type="compositionally biased region" description="Polar residues" evidence="1">
    <location>
        <begin position="326"/>
        <end position="337"/>
    </location>
</feature>
<dbReference type="Proteomes" id="UP000232722">
    <property type="component" value="Unassembled WGS sequence"/>
</dbReference>
<dbReference type="EMBL" id="LLXJ01001322">
    <property type="protein sequence ID" value="PKC02743.1"/>
    <property type="molecule type" value="Genomic_DNA"/>
</dbReference>
<dbReference type="AlphaFoldDB" id="A0A2N0P7N4"/>
<sequence length="449" mass="51311">MSGIKARVYTIGLCYLCQECLHCNKNCSTKKCKCKKKTKPPEIKKGVSRKYYACTFNPSNLNKKPYNSWQLNELTCKSEYYGYNINFSEEFNFSLCPKCHSKLNRLGKKKNKAQEDSIEFRDIEHTSLPETQPINISAVEDTTPTADAAPTVNAMLIADEILIADKILIADATPTADMAPIINTTSTADTNTSQNHAPPNESLQNNLDSSTSESPLLELKFKLIIKFSDRKSYPAKWERIVVEDFYSFKDNLEFSVQSQLEDQVVFQNDYITSYKYEKEGRLGTQLINKRTQPSNIIYQIDDDEEIDNKKKKKSNCDDKKKKTKTPSNQIPKENSLNEADAQIAKTVMELHSRWYCNEYDRSCYVDLTRHITLTTNHLSTWAKSIDHNLASLEEPPTLPLFDAAYSVKRTNNNLQHSNIQTSNSFYLSTTTSSSFIAMPFPVYYLGMFN</sequence>
<reference evidence="2 3" key="2">
    <citation type="submission" date="2017-09" db="EMBL/GenBank/DDBJ databases">
        <title>Extensive intraspecific genome diversity in a model arbuscular mycorrhizal fungus.</title>
        <authorList>
            <person name="Chen E.C."/>
            <person name="Morin E."/>
            <person name="Beaudet D."/>
            <person name="Noel J."/>
            <person name="Ndikumana S."/>
            <person name="Charron P."/>
            <person name="St-Onge C."/>
            <person name="Giorgi J."/>
            <person name="Grigoriev I.V."/>
            <person name="Roux C."/>
            <person name="Martin F.M."/>
            <person name="Corradi N."/>
        </authorList>
    </citation>
    <scope>NUCLEOTIDE SEQUENCE [LARGE SCALE GENOMIC DNA]</scope>
    <source>
        <strain evidence="2 3">A5</strain>
    </source>
</reference>
<evidence type="ECO:0000256" key="1">
    <source>
        <dbReference type="SAM" id="MobiDB-lite"/>
    </source>
</evidence>
<dbReference type="VEuPathDB" id="FungiDB:RhiirFUN_010628"/>
<accession>A0A2N0P7N4</accession>
<feature type="region of interest" description="Disordered" evidence="1">
    <location>
        <begin position="309"/>
        <end position="337"/>
    </location>
</feature>
<gene>
    <name evidence="2" type="ORF">RhiirA5_424781</name>
</gene>
<name>A0A2N0P7N4_9GLOM</name>
<dbReference type="VEuPathDB" id="FungiDB:RhiirA1_469166"/>
<organism evidence="2 3">
    <name type="scientific">Rhizophagus irregularis</name>
    <dbReference type="NCBI Taxonomy" id="588596"/>
    <lineage>
        <taxon>Eukaryota</taxon>
        <taxon>Fungi</taxon>
        <taxon>Fungi incertae sedis</taxon>
        <taxon>Mucoromycota</taxon>
        <taxon>Glomeromycotina</taxon>
        <taxon>Glomeromycetes</taxon>
        <taxon>Glomerales</taxon>
        <taxon>Glomeraceae</taxon>
        <taxon>Rhizophagus</taxon>
    </lineage>
</organism>
<evidence type="ECO:0000313" key="3">
    <source>
        <dbReference type="Proteomes" id="UP000232722"/>
    </source>
</evidence>